<dbReference type="GO" id="GO:0016740">
    <property type="term" value="F:transferase activity"/>
    <property type="evidence" value="ECO:0007669"/>
    <property type="project" value="UniProtKB-KW"/>
</dbReference>
<proteinExistence type="inferred from homology"/>
<dbReference type="InterPro" id="IPR001451">
    <property type="entry name" value="Hexapep"/>
</dbReference>
<comment type="similarity">
    <text evidence="1">Belongs to the transferase hexapeptide repeat family.</text>
</comment>
<dbReference type="HOGENOM" id="CLU_051638_9_2_5"/>
<keyword evidence="2" id="KW-0808">Transferase</keyword>
<accession>A0LAD0</accession>
<dbReference type="RefSeq" id="WP_011714043.1">
    <property type="nucleotide sequence ID" value="NC_008576.1"/>
</dbReference>
<gene>
    <name evidence="2" type="ordered locus">Mmc1_2423</name>
</gene>
<name>A0LAD0_MAGMM</name>
<dbReference type="InterPro" id="IPR011004">
    <property type="entry name" value="Trimer_LpxA-like_sf"/>
</dbReference>
<dbReference type="CDD" id="cd03358">
    <property type="entry name" value="LbH_WxcM_N_like"/>
    <property type="match status" value="1"/>
</dbReference>
<keyword evidence="3" id="KW-1185">Reference proteome</keyword>
<dbReference type="InterPro" id="IPR050179">
    <property type="entry name" value="Trans_hexapeptide_repeat"/>
</dbReference>
<dbReference type="Pfam" id="PF14602">
    <property type="entry name" value="Hexapep_2"/>
    <property type="match status" value="1"/>
</dbReference>
<dbReference type="PANTHER" id="PTHR43300">
    <property type="entry name" value="ACETYLTRANSFERASE"/>
    <property type="match status" value="1"/>
</dbReference>
<organism evidence="2 3">
    <name type="scientific">Magnetococcus marinus (strain ATCC BAA-1437 / JCM 17883 / MC-1)</name>
    <dbReference type="NCBI Taxonomy" id="156889"/>
    <lineage>
        <taxon>Bacteria</taxon>
        <taxon>Pseudomonadati</taxon>
        <taxon>Pseudomonadota</taxon>
        <taxon>Magnetococcia</taxon>
        <taxon>Magnetococcales</taxon>
        <taxon>Magnetococcaceae</taxon>
        <taxon>Magnetococcus</taxon>
    </lineage>
</organism>
<dbReference type="AlphaFoldDB" id="A0LAD0"/>
<evidence type="ECO:0000313" key="3">
    <source>
        <dbReference type="Proteomes" id="UP000002586"/>
    </source>
</evidence>
<dbReference type="Proteomes" id="UP000002586">
    <property type="component" value="Chromosome"/>
</dbReference>
<dbReference type="Pfam" id="PF00132">
    <property type="entry name" value="Hexapep"/>
    <property type="match status" value="1"/>
</dbReference>
<dbReference type="EMBL" id="CP000471">
    <property type="protein sequence ID" value="ABK44923.1"/>
    <property type="molecule type" value="Genomic_DNA"/>
</dbReference>
<evidence type="ECO:0000256" key="1">
    <source>
        <dbReference type="ARBA" id="ARBA00007274"/>
    </source>
</evidence>
<sequence length="164" mass="17091">MSVLYKQVGIKDVTFGEQVVVVEPVNLYGCSIGDGSFIGPFVEIQKGVTIGKGCRIQSHSFICELVSIGDSCFIAHGVMFVNDLFASGGPAGGDATKWKSTRLGNHVSVGSHATLLPVSICDHVVIGAGAVVTRDITQPGIYAGNPARLLRSLPESTVDSATSL</sequence>
<dbReference type="SUPFAM" id="SSF51161">
    <property type="entry name" value="Trimeric LpxA-like enzymes"/>
    <property type="match status" value="1"/>
</dbReference>
<dbReference type="STRING" id="156889.Mmc1_2423"/>
<evidence type="ECO:0000313" key="2">
    <source>
        <dbReference type="EMBL" id="ABK44923.1"/>
    </source>
</evidence>
<reference evidence="3" key="1">
    <citation type="journal article" date="2009" name="Appl. Environ. Microbiol.">
        <title>Complete genome sequence of the chemolithoautotrophic marine magnetotactic coccus strain MC-1.</title>
        <authorList>
            <person name="Schubbe S."/>
            <person name="Williams T.J."/>
            <person name="Xie G."/>
            <person name="Kiss H.E."/>
            <person name="Brettin T.S."/>
            <person name="Martinez D."/>
            <person name="Ross C.A."/>
            <person name="Schuler D."/>
            <person name="Cox B.L."/>
            <person name="Nealson K.H."/>
            <person name="Bazylinski D.A."/>
        </authorList>
    </citation>
    <scope>NUCLEOTIDE SEQUENCE [LARGE SCALE GENOMIC DNA]</scope>
    <source>
        <strain evidence="3">ATCC BAA-1437 / JCM 17883 / MC-1</strain>
    </source>
</reference>
<dbReference type="PANTHER" id="PTHR43300:SF4">
    <property type="entry name" value="ACYL-[ACYL-CARRIER-PROTEIN]--UDP-N-ACETYLGLUCOSAMINE O-ACYLTRANSFERASE"/>
    <property type="match status" value="1"/>
</dbReference>
<dbReference type="eggNOG" id="COG0110">
    <property type="taxonomic scope" value="Bacteria"/>
</dbReference>
<protein>
    <submittedName>
        <fullName evidence="2">Acetyltransferase</fullName>
    </submittedName>
</protein>
<dbReference type="Gene3D" id="2.160.10.10">
    <property type="entry name" value="Hexapeptide repeat proteins"/>
    <property type="match status" value="1"/>
</dbReference>
<reference evidence="2 3" key="2">
    <citation type="journal article" date="2012" name="Int. J. Syst. Evol. Microbiol.">
        <title>Magnetococcus marinus gen. nov., sp. nov., a marine, magnetotactic bacterium that represents a novel lineage (Magnetococcaceae fam. nov.; Magnetococcales ord. nov.) at the base of the Alphaproteobacteria.</title>
        <authorList>
            <person name="Bazylinski D.A."/>
            <person name="Williams T.J."/>
            <person name="Lefevre C.T."/>
            <person name="Berg R.J."/>
            <person name="Zhang C.L."/>
            <person name="Bowser S.S."/>
            <person name="Dean A.J."/>
            <person name="Beveridge T.J."/>
        </authorList>
    </citation>
    <scope>NUCLEOTIDE SEQUENCE [LARGE SCALE GENOMIC DNA]</scope>
    <source>
        <strain evidence="3">ATCC BAA-1437 / JCM 17883 / MC-1</strain>
    </source>
</reference>
<dbReference type="KEGG" id="mgm:Mmc1_2423"/>